<sequence length="560" mass="60119">MFQLKALAGATLSVSLLLAGCGGSDNNSSSVKPVPFSFSEATIDSLHTSLKTGGATCEEIIQGYIDRIKAYDDPGSDLELNSVVAINPYALEEAQEKDAHFAETGIDGSLYCVPVLPKDNFNTKEMPTTGGATAFQYNRPLNDAYVIRKMREEGAIILGKANMDEFAFGYTGSSSMRGLVKNAYDQSKGAGGSSSGTGTAIAASLALVGTGSDTGGSIRVPSSLGGLVGIRPSMRLVSQDGIMPLASWQDTGGPMCRTVEDCAVMLDAMVGFDSSSHANQRNDFKIDAPAIATAEEYKEITKIPASYKSYLQADGLKGARIAIDRTLFGSNETVVAMMDQAIAAMEAAGATVEEVSIADLNSILTSYRSMSSYEFKRDLVSYLNSWTNGMDGHIQSYQELIDSNGYQSFYRDSLIVRGEYNLDNLTEEQQEIYDKNTIERPVYVRERLLRALNNEDADGKSLGDAFDVLLYPSLTGLAGALGGSPSAGTNNRLSPFSLFPALSMPAGMTDGEPAMPIGMEMLAREFDETTLIKLAYSYQQNVNPRRPPVNTPELVKDNTL</sequence>
<feature type="signal peptide" evidence="1">
    <location>
        <begin position="1"/>
        <end position="19"/>
    </location>
</feature>
<comment type="caution">
    <text evidence="3">The sequence shown here is derived from an EMBL/GenBank/DDBJ whole genome shotgun (WGS) entry which is preliminary data.</text>
</comment>
<dbReference type="Pfam" id="PF01425">
    <property type="entry name" value="Amidase"/>
    <property type="match status" value="1"/>
</dbReference>
<reference evidence="3" key="2">
    <citation type="submission" date="2022-08" db="EMBL/GenBank/DDBJ databases">
        <authorList>
            <person name="Dong C."/>
        </authorList>
    </citation>
    <scope>NUCLEOTIDE SEQUENCE</scope>
    <source>
        <strain evidence="3">59MF3M-4</strain>
    </source>
</reference>
<dbReference type="SUPFAM" id="SSF75304">
    <property type="entry name" value="Amidase signature (AS) enzymes"/>
    <property type="match status" value="1"/>
</dbReference>
<dbReference type="Proteomes" id="UP001147830">
    <property type="component" value="Unassembled WGS sequence"/>
</dbReference>
<keyword evidence="1" id="KW-0732">Signal</keyword>
<dbReference type="PANTHER" id="PTHR42678:SF34">
    <property type="entry name" value="OS04G0183300 PROTEIN"/>
    <property type="match status" value="1"/>
</dbReference>
<dbReference type="AlphaFoldDB" id="A0A9X3ARG6"/>
<evidence type="ECO:0000313" key="3">
    <source>
        <dbReference type="EMBL" id="MCT7357768.1"/>
    </source>
</evidence>
<name>A0A9X3ARG6_9GAMM</name>
<dbReference type="EMBL" id="JAOANI010000005">
    <property type="protein sequence ID" value="MCT7357768.1"/>
    <property type="molecule type" value="Genomic_DNA"/>
</dbReference>
<protein>
    <submittedName>
        <fullName evidence="3">Amidase family protein</fullName>
    </submittedName>
</protein>
<keyword evidence="4" id="KW-1185">Reference proteome</keyword>
<dbReference type="InterPro" id="IPR020556">
    <property type="entry name" value="Amidase_CS"/>
</dbReference>
<dbReference type="InterPro" id="IPR036928">
    <property type="entry name" value="AS_sf"/>
</dbReference>
<dbReference type="PANTHER" id="PTHR42678">
    <property type="entry name" value="AMIDASE"/>
    <property type="match status" value="1"/>
</dbReference>
<feature type="chain" id="PRO_5040869479" evidence="1">
    <location>
        <begin position="20"/>
        <end position="560"/>
    </location>
</feature>
<feature type="domain" description="Amidase" evidence="2">
    <location>
        <begin position="59"/>
        <end position="531"/>
    </location>
</feature>
<reference evidence="3" key="1">
    <citation type="journal article" date="2022" name="Front. Microbiol.">
        <title>Genome-based taxonomic rearrangement of Oceanobacter-related bacteria including the description of Thalassolituus hydrocarbonoclasticus sp. nov. and Thalassolituus pacificus sp. nov. and emended description of the genus Thalassolituus.</title>
        <authorList>
            <person name="Dong C."/>
            <person name="Wei L."/>
            <person name="Wang J."/>
            <person name="Lai Q."/>
            <person name="Huang Z."/>
            <person name="Shao Z."/>
        </authorList>
    </citation>
    <scope>NUCLEOTIDE SEQUENCE</scope>
    <source>
        <strain evidence="3">59MF3M-4</strain>
    </source>
</reference>
<dbReference type="RefSeq" id="WP_260974697.1">
    <property type="nucleotide sequence ID" value="NZ_JAOANI010000005.1"/>
</dbReference>
<gene>
    <name evidence="3" type="ORF">NYR02_01870</name>
</gene>
<organism evidence="3 4">
    <name type="scientific">Thalassolituus pacificus</name>
    <dbReference type="NCBI Taxonomy" id="2975440"/>
    <lineage>
        <taxon>Bacteria</taxon>
        <taxon>Pseudomonadati</taxon>
        <taxon>Pseudomonadota</taxon>
        <taxon>Gammaproteobacteria</taxon>
        <taxon>Oceanospirillales</taxon>
        <taxon>Oceanospirillaceae</taxon>
        <taxon>Thalassolituus</taxon>
    </lineage>
</organism>
<dbReference type="PROSITE" id="PS51257">
    <property type="entry name" value="PROKAR_LIPOPROTEIN"/>
    <property type="match status" value="1"/>
</dbReference>
<dbReference type="PROSITE" id="PS00571">
    <property type="entry name" value="AMIDASES"/>
    <property type="match status" value="1"/>
</dbReference>
<accession>A0A9X3ARG6</accession>
<evidence type="ECO:0000256" key="1">
    <source>
        <dbReference type="SAM" id="SignalP"/>
    </source>
</evidence>
<evidence type="ECO:0000313" key="4">
    <source>
        <dbReference type="Proteomes" id="UP001147830"/>
    </source>
</evidence>
<dbReference type="Gene3D" id="3.90.1300.10">
    <property type="entry name" value="Amidase signature (AS) domain"/>
    <property type="match status" value="1"/>
</dbReference>
<dbReference type="InterPro" id="IPR023631">
    <property type="entry name" value="Amidase_dom"/>
</dbReference>
<proteinExistence type="predicted"/>
<evidence type="ECO:0000259" key="2">
    <source>
        <dbReference type="Pfam" id="PF01425"/>
    </source>
</evidence>